<dbReference type="Gene3D" id="2.60.40.1900">
    <property type="entry name" value="Beta-microseminoprotein (PSP94) domain"/>
    <property type="match status" value="1"/>
</dbReference>
<keyword evidence="6" id="KW-0472">Membrane</keyword>
<dbReference type="PANTHER" id="PTHR10500">
    <property type="entry name" value="BETA-MICROSEMINOPROTEIN"/>
    <property type="match status" value="1"/>
</dbReference>
<evidence type="ECO:0000313" key="8">
    <source>
        <dbReference type="Proteomes" id="UP001557470"/>
    </source>
</evidence>
<gene>
    <name evidence="7" type="ORF">UPYG_G00156280</name>
</gene>
<protein>
    <submittedName>
        <fullName evidence="7">Uncharacterized protein</fullName>
    </submittedName>
</protein>
<dbReference type="Proteomes" id="UP001557470">
    <property type="component" value="Unassembled WGS sequence"/>
</dbReference>
<organism evidence="7 8">
    <name type="scientific">Umbra pygmaea</name>
    <name type="common">Eastern mudminnow</name>
    <dbReference type="NCBI Taxonomy" id="75934"/>
    <lineage>
        <taxon>Eukaryota</taxon>
        <taxon>Metazoa</taxon>
        <taxon>Chordata</taxon>
        <taxon>Craniata</taxon>
        <taxon>Vertebrata</taxon>
        <taxon>Euteleostomi</taxon>
        <taxon>Actinopterygii</taxon>
        <taxon>Neopterygii</taxon>
        <taxon>Teleostei</taxon>
        <taxon>Protacanthopterygii</taxon>
        <taxon>Esociformes</taxon>
        <taxon>Umbridae</taxon>
        <taxon>Umbra</taxon>
    </lineage>
</organism>
<evidence type="ECO:0000256" key="3">
    <source>
        <dbReference type="ARBA" id="ARBA00022525"/>
    </source>
</evidence>
<evidence type="ECO:0000256" key="4">
    <source>
        <dbReference type="ARBA" id="ARBA00023157"/>
    </source>
</evidence>
<evidence type="ECO:0000256" key="1">
    <source>
        <dbReference type="ARBA" id="ARBA00004613"/>
    </source>
</evidence>
<dbReference type="Pfam" id="PF05825">
    <property type="entry name" value="PSP94"/>
    <property type="match status" value="1"/>
</dbReference>
<sequence>MQLLSGPMHTEENGPLDIETEGTQNRRPIQKKREERDEAEWEFHAKGELCKAGMMTSRMMMMRMKLLGLAFILSVITPCLSVYKSGECYFNTKGSCEYRGQVYGIGDSWMTKECSQCVCMEPFGVGCCDHGPQPLDYPDWCDVVRKPDSCTNLAVMKANHNLPCLWGRGRLRPGVRRPWKSDNHPVFGSVPNSATDEGEMSKVNKALTGLI</sequence>
<keyword evidence="3" id="KW-0964">Secreted</keyword>
<dbReference type="GO" id="GO:0005576">
    <property type="term" value="C:extracellular region"/>
    <property type="evidence" value="ECO:0007669"/>
    <property type="project" value="UniProtKB-SubCell"/>
</dbReference>
<evidence type="ECO:0000313" key="7">
    <source>
        <dbReference type="EMBL" id="KAL0985390.1"/>
    </source>
</evidence>
<evidence type="ECO:0000256" key="6">
    <source>
        <dbReference type="SAM" id="Phobius"/>
    </source>
</evidence>
<proteinExistence type="inferred from homology"/>
<keyword evidence="4" id="KW-1015">Disulfide bond</keyword>
<keyword evidence="6" id="KW-1133">Transmembrane helix</keyword>
<feature type="region of interest" description="Disordered" evidence="5">
    <location>
        <begin position="1"/>
        <end position="38"/>
    </location>
</feature>
<dbReference type="AlphaFoldDB" id="A0ABD0WY92"/>
<accession>A0ABD0WY92</accession>
<dbReference type="InterPro" id="IPR008735">
    <property type="entry name" value="PSP94"/>
</dbReference>
<name>A0ABD0WY92_UMBPY</name>
<comment type="subcellular location">
    <subcellularLocation>
        <location evidence="1">Secreted</location>
    </subcellularLocation>
</comment>
<evidence type="ECO:0000256" key="5">
    <source>
        <dbReference type="SAM" id="MobiDB-lite"/>
    </source>
</evidence>
<feature type="transmembrane region" description="Helical" evidence="6">
    <location>
        <begin position="64"/>
        <end position="83"/>
    </location>
</feature>
<comment type="similarity">
    <text evidence="2">Belongs to the beta-microseminoprotein family.</text>
</comment>
<dbReference type="PANTHER" id="PTHR10500:SF6">
    <property type="entry name" value="PROSTATE-ASSOCIATED MICROSEMINOPROTEIN"/>
    <property type="match status" value="1"/>
</dbReference>
<dbReference type="EMBL" id="JAGEUA010000004">
    <property type="protein sequence ID" value="KAL0985390.1"/>
    <property type="molecule type" value="Genomic_DNA"/>
</dbReference>
<evidence type="ECO:0000256" key="2">
    <source>
        <dbReference type="ARBA" id="ARBA00010352"/>
    </source>
</evidence>
<reference evidence="7 8" key="1">
    <citation type="submission" date="2024-06" db="EMBL/GenBank/DDBJ databases">
        <authorList>
            <person name="Pan Q."/>
            <person name="Wen M."/>
            <person name="Jouanno E."/>
            <person name="Zahm M."/>
            <person name="Klopp C."/>
            <person name="Cabau C."/>
            <person name="Louis A."/>
            <person name="Berthelot C."/>
            <person name="Parey E."/>
            <person name="Roest Crollius H."/>
            <person name="Montfort J."/>
            <person name="Robinson-Rechavi M."/>
            <person name="Bouchez O."/>
            <person name="Lampietro C."/>
            <person name="Lopez Roques C."/>
            <person name="Donnadieu C."/>
            <person name="Postlethwait J."/>
            <person name="Bobe J."/>
            <person name="Verreycken H."/>
            <person name="Guiguen Y."/>
        </authorList>
    </citation>
    <scope>NUCLEOTIDE SEQUENCE [LARGE SCALE GENOMIC DNA]</scope>
    <source>
        <strain evidence="7">Up_M1</strain>
        <tissue evidence="7">Testis</tissue>
    </source>
</reference>
<keyword evidence="6" id="KW-0812">Transmembrane</keyword>
<comment type="caution">
    <text evidence="7">The sequence shown here is derived from an EMBL/GenBank/DDBJ whole genome shotgun (WGS) entry which is preliminary data.</text>
</comment>
<keyword evidence="8" id="KW-1185">Reference proteome</keyword>